<proteinExistence type="predicted"/>
<sequence length="162" mass="18489">MLHAECVEPHHLLRYEREISPGIQSDLQMLRTTCRSFAAKFQRSVSLWTSSWADLLPHTGLSAESCRILFLRPTRSRNATTQPRCPIMKDVAHWKSFQFVGMLVRYATANHGSVNTCSVVDNRFDLIEILMLSRDIFFALTLLCILSNNSSAHRTVLLPLEN</sequence>
<accession>A0A1D1VNE1</accession>
<comment type="caution">
    <text evidence="1">The sequence shown here is derived from an EMBL/GenBank/DDBJ whole genome shotgun (WGS) entry which is preliminary data.</text>
</comment>
<dbReference type="EMBL" id="BDGG01000008">
    <property type="protein sequence ID" value="GAV02346.1"/>
    <property type="molecule type" value="Genomic_DNA"/>
</dbReference>
<name>A0A1D1VNE1_RAMVA</name>
<dbReference type="AlphaFoldDB" id="A0A1D1VNE1"/>
<organism evidence="1 2">
    <name type="scientific">Ramazzottius varieornatus</name>
    <name type="common">Water bear</name>
    <name type="synonym">Tardigrade</name>
    <dbReference type="NCBI Taxonomy" id="947166"/>
    <lineage>
        <taxon>Eukaryota</taxon>
        <taxon>Metazoa</taxon>
        <taxon>Ecdysozoa</taxon>
        <taxon>Tardigrada</taxon>
        <taxon>Eutardigrada</taxon>
        <taxon>Parachela</taxon>
        <taxon>Hypsibioidea</taxon>
        <taxon>Ramazzottiidae</taxon>
        <taxon>Ramazzottius</taxon>
    </lineage>
</organism>
<keyword evidence="2" id="KW-1185">Reference proteome</keyword>
<reference evidence="1 2" key="1">
    <citation type="journal article" date="2016" name="Nat. Commun.">
        <title>Extremotolerant tardigrade genome and improved radiotolerance of human cultured cells by tardigrade-unique protein.</title>
        <authorList>
            <person name="Hashimoto T."/>
            <person name="Horikawa D.D."/>
            <person name="Saito Y."/>
            <person name="Kuwahara H."/>
            <person name="Kozuka-Hata H."/>
            <person name="Shin-I T."/>
            <person name="Minakuchi Y."/>
            <person name="Ohishi K."/>
            <person name="Motoyama A."/>
            <person name="Aizu T."/>
            <person name="Enomoto A."/>
            <person name="Kondo K."/>
            <person name="Tanaka S."/>
            <person name="Hara Y."/>
            <person name="Koshikawa S."/>
            <person name="Sagara H."/>
            <person name="Miura T."/>
            <person name="Yokobori S."/>
            <person name="Miyagawa K."/>
            <person name="Suzuki Y."/>
            <person name="Kubo T."/>
            <person name="Oyama M."/>
            <person name="Kohara Y."/>
            <person name="Fujiyama A."/>
            <person name="Arakawa K."/>
            <person name="Katayama T."/>
            <person name="Toyoda A."/>
            <person name="Kunieda T."/>
        </authorList>
    </citation>
    <scope>NUCLEOTIDE SEQUENCE [LARGE SCALE GENOMIC DNA]</scope>
    <source>
        <strain evidence="1 2">YOKOZUNA-1</strain>
    </source>
</reference>
<protein>
    <submittedName>
        <fullName evidence="1">Uncharacterized protein</fullName>
    </submittedName>
</protein>
<evidence type="ECO:0000313" key="1">
    <source>
        <dbReference type="EMBL" id="GAV02346.1"/>
    </source>
</evidence>
<evidence type="ECO:0000313" key="2">
    <source>
        <dbReference type="Proteomes" id="UP000186922"/>
    </source>
</evidence>
<dbReference type="Proteomes" id="UP000186922">
    <property type="component" value="Unassembled WGS sequence"/>
</dbReference>
<gene>
    <name evidence="1" type="primary">RvY_12925</name>
    <name evidence="1" type="synonym">RvY_12925.2</name>
    <name evidence="1" type="ORF">RvY_12925-2</name>
</gene>